<sequence>MRTALKRSLMWLVCRAMWLKPVVDWAFKLFDLKGL</sequence>
<protein>
    <submittedName>
        <fullName evidence="1">Uncharacterized protein</fullName>
    </submittedName>
</protein>
<reference evidence="1" key="1">
    <citation type="submission" date="2023-07" db="EMBL/GenBank/DDBJ databases">
        <title>Sorghum-associated microbial communities from plants grown in Nebraska, USA.</title>
        <authorList>
            <person name="Schachtman D."/>
        </authorList>
    </citation>
    <scope>NUCLEOTIDE SEQUENCE</scope>
    <source>
        <strain evidence="1">DS1061</strain>
    </source>
</reference>
<organism evidence="1 2">
    <name type="scientific">Paraburkholderia caledonica</name>
    <dbReference type="NCBI Taxonomy" id="134536"/>
    <lineage>
        <taxon>Bacteria</taxon>
        <taxon>Pseudomonadati</taxon>
        <taxon>Pseudomonadota</taxon>
        <taxon>Betaproteobacteria</taxon>
        <taxon>Burkholderiales</taxon>
        <taxon>Burkholderiaceae</taxon>
        <taxon>Paraburkholderia</taxon>
    </lineage>
</organism>
<accession>A0AB73IPG3</accession>
<dbReference type="Proteomes" id="UP001229486">
    <property type="component" value="Unassembled WGS sequence"/>
</dbReference>
<gene>
    <name evidence="1" type="ORF">J2793_007385</name>
</gene>
<evidence type="ECO:0000313" key="1">
    <source>
        <dbReference type="EMBL" id="MDP9651910.1"/>
    </source>
</evidence>
<name>A0AB73IPG3_9BURK</name>
<comment type="caution">
    <text evidence="1">The sequence shown here is derived from an EMBL/GenBank/DDBJ whole genome shotgun (WGS) entry which is preliminary data.</text>
</comment>
<dbReference type="AlphaFoldDB" id="A0AB73IPG3"/>
<proteinExistence type="predicted"/>
<evidence type="ECO:0000313" key="2">
    <source>
        <dbReference type="Proteomes" id="UP001229486"/>
    </source>
</evidence>
<dbReference type="EMBL" id="JAURTK010000039">
    <property type="protein sequence ID" value="MDP9651910.1"/>
    <property type="molecule type" value="Genomic_DNA"/>
</dbReference>